<reference evidence="3" key="1">
    <citation type="journal article" date="2015" name="Nature">
        <title>Complex archaea that bridge the gap between prokaryotes and eukaryotes.</title>
        <authorList>
            <person name="Spang A."/>
            <person name="Saw J.H."/>
            <person name="Jorgensen S.L."/>
            <person name="Zaremba-Niedzwiedzka K."/>
            <person name="Martijn J."/>
            <person name="Lind A.E."/>
            <person name="van Eijk R."/>
            <person name="Schleper C."/>
            <person name="Guy L."/>
            <person name="Ettema T.J."/>
        </authorList>
    </citation>
    <scope>NUCLEOTIDE SEQUENCE</scope>
</reference>
<accession>A0A0F9WG07</accession>
<sequence>MHNLRIATIAVGVMVLLAGAATADWDPSDGHKMHFPQLPDPTGWDVWAELADDWLCTETGPVTDIHTWYSWQGDVVGAPAEVEVTIYSDDPNLSGGFSRPDQVLWERDFLIADVSTRLYGIGLQGWYDPEGDFYEPQDHVNYYQLNIVDIIDPFEQEEGTIYWLSIMLVDDTFEPVTAGWKTSLDHFNDDAAWYDHSFGEWRELLDPVSEESMDLAFVITPEPATMSMLGLGAAVMLKRRRRK</sequence>
<gene>
    <name evidence="3" type="ORF">LCGC14_0284650</name>
</gene>
<evidence type="ECO:0000313" key="3">
    <source>
        <dbReference type="EMBL" id="KKN84801.1"/>
    </source>
</evidence>
<evidence type="ECO:0000259" key="2">
    <source>
        <dbReference type="Pfam" id="PF25470"/>
    </source>
</evidence>
<dbReference type="InterPro" id="IPR057223">
    <property type="entry name" value="DUF7901"/>
</dbReference>
<dbReference type="Pfam" id="PF25470">
    <property type="entry name" value="DUF7901"/>
    <property type="match status" value="1"/>
</dbReference>
<organism evidence="3">
    <name type="scientific">marine sediment metagenome</name>
    <dbReference type="NCBI Taxonomy" id="412755"/>
    <lineage>
        <taxon>unclassified sequences</taxon>
        <taxon>metagenomes</taxon>
        <taxon>ecological metagenomes</taxon>
    </lineage>
</organism>
<keyword evidence="1" id="KW-0812">Transmembrane</keyword>
<name>A0A0F9WG07_9ZZZZ</name>
<dbReference type="EMBL" id="LAZR01000166">
    <property type="protein sequence ID" value="KKN84801.1"/>
    <property type="molecule type" value="Genomic_DNA"/>
</dbReference>
<evidence type="ECO:0000256" key="1">
    <source>
        <dbReference type="SAM" id="Phobius"/>
    </source>
</evidence>
<protein>
    <recommendedName>
        <fullName evidence="2">DUF7901 domain-containing protein</fullName>
    </recommendedName>
</protein>
<proteinExistence type="predicted"/>
<feature type="transmembrane region" description="Helical" evidence="1">
    <location>
        <begin position="215"/>
        <end position="237"/>
    </location>
</feature>
<dbReference type="AlphaFoldDB" id="A0A0F9WG07"/>
<keyword evidence="1" id="KW-0472">Membrane</keyword>
<dbReference type="InterPro" id="IPR013424">
    <property type="entry name" value="Ice-binding_C"/>
</dbReference>
<keyword evidence="1" id="KW-1133">Transmembrane helix</keyword>
<dbReference type="NCBIfam" id="TIGR02595">
    <property type="entry name" value="PEP_CTERM"/>
    <property type="match status" value="1"/>
</dbReference>
<feature type="domain" description="DUF7901" evidence="2">
    <location>
        <begin position="33"/>
        <end position="220"/>
    </location>
</feature>
<comment type="caution">
    <text evidence="3">The sequence shown here is derived from an EMBL/GenBank/DDBJ whole genome shotgun (WGS) entry which is preliminary data.</text>
</comment>